<evidence type="ECO:0000313" key="4">
    <source>
        <dbReference type="Proteomes" id="UP001470230"/>
    </source>
</evidence>
<evidence type="ECO:0000313" key="3">
    <source>
        <dbReference type="EMBL" id="KAK8884156.1"/>
    </source>
</evidence>
<gene>
    <name evidence="3" type="ORF">M9Y10_043262</name>
</gene>
<accession>A0ABR2JZ73</accession>
<dbReference type="Gene3D" id="1.25.10.10">
    <property type="entry name" value="Leucine-rich Repeat Variant"/>
    <property type="match status" value="2"/>
</dbReference>
<dbReference type="PANTHER" id="PTHR21567">
    <property type="entry name" value="CLASP"/>
    <property type="match status" value="1"/>
</dbReference>
<dbReference type="InterPro" id="IPR011989">
    <property type="entry name" value="ARM-like"/>
</dbReference>
<feature type="region of interest" description="Disordered" evidence="1">
    <location>
        <begin position="277"/>
        <end position="396"/>
    </location>
</feature>
<protein>
    <recommendedName>
        <fullName evidence="2">CLASP N-terminal domain-containing protein</fullName>
    </recommendedName>
</protein>
<reference evidence="3 4" key="1">
    <citation type="submission" date="2024-04" db="EMBL/GenBank/DDBJ databases">
        <title>Tritrichomonas musculus Genome.</title>
        <authorList>
            <person name="Alves-Ferreira E."/>
            <person name="Grigg M."/>
            <person name="Lorenzi H."/>
            <person name="Galac M."/>
        </authorList>
    </citation>
    <scope>NUCLEOTIDE SEQUENCE [LARGE SCALE GENOMIC DNA]</scope>
    <source>
        <strain evidence="3 4">EAF2021</strain>
    </source>
</reference>
<dbReference type="Proteomes" id="UP001470230">
    <property type="component" value="Unassembled WGS sequence"/>
</dbReference>
<comment type="caution">
    <text evidence="3">The sequence shown here is derived from an EMBL/GenBank/DDBJ whole genome shotgun (WGS) entry which is preliminary data.</text>
</comment>
<feature type="compositionally biased region" description="Basic and acidic residues" evidence="1">
    <location>
        <begin position="335"/>
        <end position="351"/>
    </location>
</feature>
<keyword evidence="4" id="KW-1185">Reference proteome</keyword>
<dbReference type="SUPFAM" id="SSF48371">
    <property type="entry name" value="ARM repeat"/>
    <property type="match status" value="1"/>
</dbReference>
<evidence type="ECO:0000259" key="2">
    <source>
        <dbReference type="Pfam" id="PF12348"/>
    </source>
</evidence>
<feature type="domain" description="CLASP N-terminal" evidence="2">
    <location>
        <begin position="42"/>
        <end position="268"/>
    </location>
</feature>
<dbReference type="Pfam" id="PF12348">
    <property type="entry name" value="CLASP_N"/>
    <property type="match status" value="1"/>
</dbReference>
<name>A0ABR2JZ73_9EUKA</name>
<feature type="compositionally biased region" description="Low complexity" evidence="1">
    <location>
        <begin position="360"/>
        <end position="369"/>
    </location>
</feature>
<organism evidence="3 4">
    <name type="scientific">Tritrichomonas musculus</name>
    <dbReference type="NCBI Taxonomy" id="1915356"/>
    <lineage>
        <taxon>Eukaryota</taxon>
        <taxon>Metamonada</taxon>
        <taxon>Parabasalia</taxon>
        <taxon>Tritrichomonadida</taxon>
        <taxon>Tritrichomonadidae</taxon>
        <taxon>Tritrichomonas</taxon>
    </lineage>
</organism>
<sequence>MSRRANFPSTNDIQNQIESSFENAGRDVAPISIDSSSQAASEVEKLVKDFNNPRAEWDTTVKLIERSMGMINGGLFNYLDDQTIKSSLSKISIPLLNASNNLRSALVKQSCLLIAQIAHELGNKFELFMPIGDDMINTLSCQTSHGTQIIAESCRFAIIHIARSCAIKKILRSIIELSKVKSSANRQISAECLCFICGGEINSDQNNPWKETKLIEQNDNIVSEALQRLMEDASQNIRKTARLAAQFFIENYPQFEEQLLSGTDERSINYINRKCSEKKSGISPKRSKSPYTSNLPVSKSKRKRSSVPTGNADIDNSQDSTTKKSRPNQNNFNDYQRETKNNASKSKDKRTNIISDETNNKSNSFGNNSSKRRSKSSLPARPPTFEPRPNLEYKEGHEDEFLKTIEEYINTNQQYDLSQSLNTIIPGIFSCCDSNDESIKKRSIAIIQNLLNTFPNSFTLHIPRILNLVLEPNETSENNDQASSENTKSDDEDILAFCRELHSIYNPNILLKSTENIKPSPILLKFIANLCDDVETDLHEDQTCKHVYNIAIPFINEDQYSTRRVMYAIWCQDKDFFQKISSEIPQEQDNEEEEQQIKGLDPQIEQMIQDFKENPGHPRFNPRGVSLWCDETRHFITTEQFMQKVENDNEDVKTLFDEISHALTLTNEKNLVISLMGDALKATNNSHFEIFLFDVVRYYRDRKAKDILKLLKYMITNIDNEDIIKSLLNDVDPALETKDTKERNSMIRNIIEIITEIVITGNKEKVEQQFDPIISLLLRFINHDNTEIRRAVIMAFVELSFAMPEETHQVINDQLNKVQQKLVGFYRDQRE</sequence>
<dbReference type="InterPro" id="IPR016024">
    <property type="entry name" value="ARM-type_fold"/>
</dbReference>
<dbReference type="InterPro" id="IPR024395">
    <property type="entry name" value="CLASP_N_dom"/>
</dbReference>
<dbReference type="EMBL" id="JAPFFF010000008">
    <property type="protein sequence ID" value="KAK8884156.1"/>
    <property type="molecule type" value="Genomic_DNA"/>
</dbReference>
<proteinExistence type="predicted"/>
<dbReference type="PANTHER" id="PTHR21567:SF9">
    <property type="entry name" value="CLIP-ASSOCIATING PROTEIN"/>
    <property type="match status" value="1"/>
</dbReference>
<evidence type="ECO:0000256" key="1">
    <source>
        <dbReference type="SAM" id="MobiDB-lite"/>
    </source>
</evidence>